<reference evidence="12" key="1">
    <citation type="submission" date="2015-10" db="EMBL/GenBank/DDBJ databases">
        <authorList>
            <person name="Lehtovirta-Morley L.E."/>
            <person name="Vieille C."/>
        </authorList>
    </citation>
    <scope>NUCLEOTIDE SEQUENCE [LARGE SCALE GENOMIC DNA]</scope>
</reference>
<name>A0A128A1S1_9ARCH</name>
<comment type="subcellular location">
    <subcellularLocation>
        <location evidence="1 9">Cell membrane</location>
        <topology evidence="1 9">Multi-pass membrane protein</topology>
    </subcellularLocation>
</comment>
<evidence type="ECO:0000256" key="8">
    <source>
        <dbReference type="ARBA" id="ARBA00023136"/>
    </source>
</evidence>
<dbReference type="InterPro" id="IPR035906">
    <property type="entry name" value="MetI-like_sf"/>
</dbReference>
<dbReference type="InterPro" id="IPR000515">
    <property type="entry name" value="MetI-like"/>
</dbReference>
<protein>
    <recommendedName>
        <fullName evidence="9">Phosphate transport system permease protein PstA</fullName>
    </recommendedName>
</protein>
<dbReference type="GO" id="GO:0035435">
    <property type="term" value="P:phosphate ion transmembrane transport"/>
    <property type="evidence" value="ECO:0007669"/>
    <property type="project" value="InterPro"/>
</dbReference>
<dbReference type="PANTHER" id="PTHR42922">
    <property type="entry name" value="PHOSPHATE TRANSPORT SYSTEM PERMEASE PROTEIN PSTA"/>
    <property type="match status" value="1"/>
</dbReference>
<feature type="transmembrane region" description="Helical" evidence="9">
    <location>
        <begin position="119"/>
        <end position="143"/>
    </location>
</feature>
<keyword evidence="5" id="KW-0592">Phosphate transport</keyword>
<feature type="transmembrane region" description="Helical" evidence="9">
    <location>
        <begin position="195"/>
        <end position="217"/>
    </location>
</feature>
<keyword evidence="12" id="KW-1185">Reference proteome</keyword>
<feature type="domain" description="ABC transmembrane type-1" evidence="10">
    <location>
        <begin position="82"/>
        <end position="288"/>
    </location>
</feature>
<evidence type="ECO:0000259" key="10">
    <source>
        <dbReference type="PROSITE" id="PS50928"/>
    </source>
</evidence>
<dbReference type="PANTHER" id="PTHR42922:SF1">
    <property type="entry name" value="PHOSPHATE TRANSPORT SYSTEM PERMEASE PROTEIN PSTA"/>
    <property type="match status" value="1"/>
</dbReference>
<gene>
    <name evidence="11" type="primary">pstA</name>
    <name evidence="11" type="ORF">NDEV_0502</name>
</gene>
<keyword evidence="7 9" id="KW-1133">Transmembrane helix</keyword>
<feature type="transmembrane region" description="Helical" evidence="9">
    <location>
        <begin position="267"/>
        <end position="288"/>
    </location>
</feature>
<evidence type="ECO:0000256" key="7">
    <source>
        <dbReference type="ARBA" id="ARBA00022989"/>
    </source>
</evidence>
<comment type="similarity">
    <text evidence="2 9">Belongs to the binding-protein-dependent transport system permease family. CysTW subfamily.</text>
</comment>
<dbReference type="InterPro" id="IPR051408">
    <property type="entry name" value="Phosphate_transprt_permease"/>
</dbReference>
<keyword evidence="8 9" id="KW-0472">Membrane</keyword>
<dbReference type="Proteomes" id="UP000196239">
    <property type="component" value="Chromosome 1"/>
</dbReference>
<sequence length="306" mass="33197">MITVEQRTEFRKHFRYNVGRRLVLDKVVKCMVFLCVVVAIVPLVAILVNVFSNGAAALSWNFLTQIPGAVGSDDPGGIGPAIQGTLVLIGLSSLIGVPVGVMGGIFLSEYGNNRYGRTVRFFNDVLAEFPTIVIGVFTFVLIVLTIGNFSVWAGSFALSIIMLPIIMRTTEESLKLVPVTYREAGYALGIRRWRVVFTIVLSGAKSGLVTGILLAVARIAGETAPLVFTILGSSQFIQGLDGPVDALPLRIWRLSSLPYDSSVVQGWGAAFVLIILVLSINIGVRYLFLRRKGQAMLKFKKLGSMS</sequence>
<dbReference type="KEGG" id="ndv:NDEV_0502"/>
<accession>A0A128A1S1</accession>
<evidence type="ECO:0000256" key="3">
    <source>
        <dbReference type="ARBA" id="ARBA00022448"/>
    </source>
</evidence>
<feature type="transmembrane region" description="Helical" evidence="9">
    <location>
        <begin position="149"/>
        <end position="167"/>
    </location>
</feature>
<evidence type="ECO:0000256" key="1">
    <source>
        <dbReference type="ARBA" id="ARBA00004651"/>
    </source>
</evidence>
<organism evidence="11 12">
    <name type="scientific">Nitrosotalea devaniterrae</name>
    <dbReference type="NCBI Taxonomy" id="1078905"/>
    <lineage>
        <taxon>Archaea</taxon>
        <taxon>Nitrososphaerota</taxon>
        <taxon>Nitrososphaeria</taxon>
        <taxon>Nitrosotaleales</taxon>
        <taxon>Nitrosotaleaceae</taxon>
        <taxon>Nitrosotalea</taxon>
    </lineage>
</organism>
<dbReference type="GO" id="GO:0005315">
    <property type="term" value="F:phosphate transmembrane transporter activity"/>
    <property type="evidence" value="ECO:0007669"/>
    <property type="project" value="InterPro"/>
</dbReference>
<evidence type="ECO:0000256" key="6">
    <source>
        <dbReference type="ARBA" id="ARBA00022692"/>
    </source>
</evidence>
<proteinExistence type="inferred from homology"/>
<keyword evidence="6 9" id="KW-0812">Transmembrane</keyword>
<dbReference type="Gene3D" id="1.10.3720.10">
    <property type="entry name" value="MetI-like"/>
    <property type="match status" value="1"/>
</dbReference>
<dbReference type="SUPFAM" id="SSF161098">
    <property type="entry name" value="MetI-like"/>
    <property type="match status" value="1"/>
</dbReference>
<feature type="transmembrane region" description="Helical" evidence="9">
    <location>
        <begin position="30"/>
        <end position="51"/>
    </location>
</feature>
<evidence type="ECO:0000256" key="5">
    <source>
        <dbReference type="ARBA" id="ARBA00022592"/>
    </source>
</evidence>
<dbReference type="AlphaFoldDB" id="A0A128A1S1"/>
<dbReference type="Pfam" id="PF00528">
    <property type="entry name" value="BPD_transp_1"/>
    <property type="match status" value="1"/>
</dbReference>
<keyword evidence="4 9" id="KW-1003">Cell membrane</keyword>
<dbReference type="InterPro" id="IPR005672">
    <property type="entry name" value="Phosphate_PstA"/>
</dbReference>
<dbReference type="PROSITE" id="PS50928">
    <property type="entry name" value="ABC_TM1"/>
    <property type="match status" value="1"/>
</dbReference>
<dbReference type="GO" id="GO:0005886">
    <property type="term" value="C:plasma membrane"/>
    <property type="evidence" value="ECO:0007669"/>
    <property type="project" value="UniProtKB-SubCell"/>
</dbReference>
<keyword evidence="3" id="KW-0813">Transport</keyword>
<evidence type="ECO:0000256" key="2">
    <source>
        <dbReference type="ARBA" id="ARBA00007069"/>
    </source>
</evidence>
<evidence type="ECO:0000256" key="9">
    <source>
        <dbReference type="RuleBase" id="RU363043"/>
    </source>
</evidence>
<evidence type="ECO:0000313" key="12">
    <source>
        <dbReference type="Proteomes" id="UP000196239"/>
    </source>
</evidence>
<feature type="transmembrane region" description="Helical" evidence="9">
    <location>
        <begin position="81"/>
        <end position="107"/>
    </location>
</feature>
<evidence type="ECO:0000256" key="4">
    <source>
        <dbReference type="ARBA" id="ARBA00022475"/>
    </source>
</evidence>
<dbReference type="EMBL" id="LN890280">
    <property type="protein sequence ID" value="CUR51267.1"/>
    <property type="molecule type" value="Genomic_DNA"/>
</dbReference>
<evidence type="ECO:0000313" key="11">
    <source>
        <dbReference type="EMBL" id="CUR51267.1"/>
    </source>
</evidence>
<dbReference type="NCBIfam" id="TIGR00974">
    <property type="entry name" value="3a0107s02c"/>
    <property type="match status" value="1"/>
</dbReference>
<dbReference type="CDD" id="cd06261">
    <property type="entry name" value="TM_PBP2"/>
    <property type="match status" value="1"/>
</dbReference>